<dbReference type="PROSITE" id="PS50096">
    <property type="entry name" value="IQ"/>
    <property type="match status" value="1"/>
</dbReference>
<dbReference type="OrthoDB" id="6108017at2759"/>
<dbReference type="Pfam" id="PF06017">
    <property type="entry name" value="Myosin_TH1"/>
    <property type="match status" value="1"/>
</dbReference>
<keyword evidence="3 7" id="KW-0067">ATP-binding</keyword>
<dbReference type="GO" id="GO:0005737">
    <property type="term" value="C:cytoplasm"/>
    <property type="evidence" value="ECO:0007669"/>
    <property type="project" value="TreeGrafter"/>
</dbReference>
<evidence type="ECO:0000313" key="11">
    <source>
        <dbReference type="Proteomes" id="UP000746747"/>
    </source>
</evidence>
<dbReference type="FunFam" id="1.20.58.530:FF:000004">
    <property type="entry name" value="Unconventional myosin ID"/>
    <property type="match status" value="1"/>
</dbReference>
<evidence type="ECO:0000259" key="9">
    <source>
        <dbReference type="PROSITE" id="PS51757"/>
    </source>
</evidence>
<dbReference type="InterPro" id="IPR010926">
    <property type="entry name" value="Myosin_TH1"/>
</dbReference>
<dbReference type="PRINTS" id="PR00193">
    <property type="entry name" value="MYOSINHEAVY"/>
</dbReference>
<dbReference type="InterPro" id="IPR036961">
    <property type="entry name" value="Kinesin_motor_dom_sf"/>
</dbReference>
<dbReference type="Gene3D" id="1.20.58.530">
    <property type="match status" value="1"/>
</dbReference>
<feature type="binding site" evidence="7">
    <location>
        <begin position="102"/>
        <end position="109"/>
    </location>
    <ligand>
        <name>ATP</name>
        <dbReference type="ChEBI" id="CHEBI:30616"/>
    </ligand>
</feature>
<keyword evidence="6 7" id="KW-0009">Actin-binding</keyword>
<dbReference type="Proteomes" id="UP000746747">
    <property type="component" value="Unassembled WGS sequence"/>
</dbReference>
<dbReference type="GO" id="GO:0006897">
    <property type="term" value="P:endocytosis"/>
    <property type="evidence" value="ECO:0007669"/>
    <property type="project" value="TreeGrafter"/>
</dbReference>
<accession>A0A8J2M3E4</accession>
<dbReference type="InterPro" id="IPR001609">
    <property type="entry name" value="Myosin_head_motor_dom-like"/>
</dbReference>
<evidence type="ECO:0000259" key="8">
    <source>
        <dbReference type="PROSITE" id="PS51456"/>
    </source>
</evidence>
<sequence>MENSKRDGSIVDDLVLLSSVTHDDIVNTLRDRYSKGQIYTYIGEVLLAVNPYRCLPIYGIDMIRKYKGHEIYERAPHVFAIADVTYRSIKWHEHDVCIVISGESGAGKTETSKIIMRYLAAITNVEKQHEIEKVKNIFLRSTALLESLGCAMTNRNDNSSRFGKYMHINFNSQGDPFGGHISSYLLEKSRVVRQQHGERNFHIFYQLLVGLDNDHLHTLHLQRDPQKYFYLNQGQTIVTNTMDDMSSFNEALQAMRAIETFAPNSEQQIWNILASILLLGNLNFIESETNFDESFVKDRHELQICADTLQVASEELERALCMQVVAAKGDVVSKRHNVNAAEYTRDALAKVIYERLFTWVIGKVNQAINVERTDYTRKNAVIGVLDIYGFEIFAINSFEQFCINYCNEKLQQLFIELVLNQEQEEYKREGIEWQQIQFFNNKEICDLVEIPCTGILALLDEACYTVGPISDKIFLAEMDKILNENKYYTSRRLNPTDKTLAFERDFRITHYAGDVTYSTVGFIDKNRDTLYQDLKRLLYNSNNPVLREIFPDGAKSVLEVNKKPLTAGAMFKNSMSDLVQQLLAKEPHYVRCIKPNEIKSSTSFDAISVGHQVRYLGLLENVRVRRAGFAYRITYERFLQRYKMLSTRTWPNTSKDLVRENTNLLLEKFDLHKDCVNGKTKLFIRSPRTVFKLEDLRQQKLSDIVIILQKYWRGTLGRHRFKRIKQIYAIMHCYRKYKLRNYLMTLVESFRDVEKRRDLGRSIQWPITPNGFESFGDKLQKMHAIWRANKIVDRMPLTLKKSLKEKVAAFHAIENKRLEWGYLRPWKGDYLNMDDEIKSPSQRHDYLLELENIRRNSNFSKVLFSSYIQKFNRYNKSAFRVLLITDEFIAKLDAKKFKIMKQQSFQNLAGLSVSKESDNTIVFHLGSNDFIGCLYNHKNEDRVGEVIGILCAHFERKFNKKLKVKVGELQCTLGSKGRSVRIRLSDKVIDGHSTFRKHGSTQIELTCPVVSA</sequence>
<dbReference type="Pfam" id="PF00063">
    <property type="entry name" value="Myosin_head"/>
    <property type="match status" value="1"/>
</dbReference>
<dbReference type="GO" id="GO:0005902">
    <property type="term" value="C:microvillus"/>
    <property type="evidence" value="ECO:0007669"/>
    <property type="project" value="TreeGrafter"/>
</dbReference>
<dbReference type="Gene3D" id="3.40.850.10">
    <property type="entry name" value="Kinesin motor domain"/>
    <property type="match status" value="1"/>
</dbReference>
<evidence type="ECO:0000313" key="10">
    <source>
        <dbReference type="EMBL" id="CAG9538581.1"/>
    </source>
</evidence>
<dbReference type="PROSITE" id="PS51757">
    <property type="entry name" value="TH1"/>
    <property type="match status" value="1"/>
</dbReference>
<evidence type="ECO:0000256" key="7">
    <source>
        <dbReference type="PROSITE-ProRule" id="PRU00782"/>
    </source>
</evidence>
<evidence type="ECO:0000256" key="1">
    <source>
        <dbReference type="ARBA" id="ARBA00008314"/>
    </source>
</evidence>
<comment type="similarity">
    <text evidence="1 7">Belongs to the TRAFAC class myosin-kinesin ATPase superfamily. Myosin family.</text>
</comment>
<dbReference type="SUPFAM" id="SSF52540">
    <property type="entry name" value="P-loop containing nucleoside triphosphate hydrolases"/>
    <property type="match status" value="1"/>
</dbReference>
<gene>
    <name evidence="10" type="ORF">CJOHNSTONI_LOCUS8276</name>
</gene>
<dbReference type="Gene3D" id="1.20.120.720">
    <property type="entry name" value="Myosin VI head, motor domain, U50 subdomain"/>
    <property type="match status" value="1"/>
</dbReference>
<dbReference type="SMART" id="SM00242">
    <property type="entry name" value="MYSc"/>
    <property type="match status" value="1"/>
</dbReference>
<dbReference type="SMART" id="SM00015">
    <property type="entry name" value="IQ"/>
    <property type="match status" value="1"/>
</dbReference>
<dbReference type="GO" id="GO:0000146">
    <property type="term" value="F:microfilament motor activity"/>
    <property type="evidence" value="ECO:0007669"/>
    <property type="project" value="TreeGrafter"/>
</dbReference>
<dbReference type="GO" id="GO:0005886">
    <property type="term" value="C:plasma membrane"/>
    <property type="evidence" value="ECO:0007669"/>
    <property type="project" value="TreeGrafter"/>
</dbReference>
<dbReference type="Gene3D" id="1.20.5.4820">
    <property type="match status" value="1"/>
</dbReference>
<dbReference type="GO" id="GO:0016459">
    <property type="term" value="C:myosin complex"/>
    <property type="evidence" value="ECO:0007669"/>
    <property type="project" value="UniProtKB-KW"/>
</dbReference>
<evidence type="ECO:0000256" key="2">
    <source>
        <dbReference type="ARBA" id="ARBA00022741"/>
    </source>
</evidence>
<dbReference type="GO" id="GO:0051015">
    <property type="term" value="F:actin filament binding"/>
    <property type="evidence" value="ECO:0007669"/>
    <property type="project" value="TreeGrafter"/>
</dbReference>
<keyword evidence="11" id="KW-1185">Reference proteome</keyword>
<dbReference type="PANTHER" id="PTHR13140:SF713">
    <property type="entry name" value="UNCONVENTIONAL MYOSIN ID"/>
    <property type="match status" value="1"/>
</dbReference>
<evidence type="ECO:0000256" key="4">
    <source>
        <dbReference type="ARBA" id="ARBA00023123"/>
    </source>
</evidence>
<dbReference type="GO" id="GO:0005546">
    <property type="term" value="F:phosphatidylinositol-4,5-bisphosphate binding"/>
    <property type="evidence" value="ECO:0007669"/>
    <property type="project" value="UniProtKB-ARBA"/>
</dbReference>
<dbReference type="GO" id="GO:0007015">
    <property type="term" value="P:actin filament organization"/>
    <property type="evidence" value="ECO:0007669"/>
    <property type="project" value="TreeGrafter"/>
</dbReference>
<keyword evidence="5 7" id="KW-0505">Motor protein</keyword>
<protein>
    <submittedName>
        <fullName evidence="10">Uncharacterized protein</fullName>
    </submittedName>
</protein>
<evidence type="ECO:0000256" key="6">
    <source>
        <dbReference type="ARBA" id="ARBA00023203"/>
    </source>
</evidence>
<proteinExistence type="inferred from homology"/>
<dbReference type="PANTHER" id="PTHR13140">
    <property type="entry name" value="MYOSIN"/>
    <property type="match status" value="1"/>
</dbReference>
<dbReference type="InterPro" id="IPR027417">
    <property type="entry name" value="P-loop_NTPase"/>
</dbReference>
<name>A0A8J2M3E4_9BILA</name>
<dbReference type="Gene3D" id="1.10.10.820">
    <property type="match status" value="1"/>
</dbReference>
<dbReference type="PROSITE" id="PS51456">
    <property type="entry name" value="MYOSIN_MOTOR"/>
    <property type="match status" value="1"/>
</dbReference>
<dbReference type="GO" id="GO:0005524">
    <property type="term" value="F:ATP binding"/>
    <property type="evidence" value="ECO:0007669"/>
    <property type="project" value="UniProtKB-UniRule"/>
</dbReference>
<dbReference type="EMBL" id="CAKAEH010001676">
    <property type="protein sequence ID" value="CAG9538581.1"/>
    <property type="molecule type" value="Genomic_DNA"/>
</dbReference>
<keyword evidence="2 7" id="KW-0547">Nucleotide-binding</keyword>
<evidence type="ECO:0000256" key="3">
    <source>
        <dbReference type="ARBA" id="ARBA00022840"/>
    </source>
</evidence>
<organism evidence="10 11">
    <name type="scientific">Cercopithifilaria johnstoni</name>
    <dbReference type="NCBI Taxonomy" id="2874296"/>
    <lineage>
        <taxon>Eukaryota</taxon>
        <taxon>Metazoa</taxon>
        <taxon>Ecdysozoa</taxon>
        <taxon>Nematoda</taxon>
        <taxon>Chromadorea</taxon>
        <taxon>Rhabditida</taxon>
        <taxon>Spirurina</taxon>
        <taxon>Spiruromorpha</taxon>
        <taxon>Filarioidea</taxon>
        <taxon>Onchocercidae</taxon>
        <taxon>Cercopithifilaria</taxon>
    </lineage>
</organism>
<dbReference type="GO" id="GO:0007368">
    <property type="term" value="P:determination of left/right symmetry"/>
    <property type="evidence" value="ECO:0007669"/>
    <property type="project" value="UniProtKB-ARBA"/>
</dbReference>
<feature type="domain" description="TH1" evidence="9">
    <location>
        <begin position="815"/>
        <end position="1009"/>
    </location>
</feature>
<keyword evidence="4 7" id="KW-0518">Myosin</keyword>
<dbReference type="AlphaFoldDB" id="A0A8J2M3E4"/>
<comment type="caution">
    <text evidence="10">The sequence shown here is derived from an EMBL/GenBank/DDBJ whole genome shotgun (WGS) entry which is preliminary data.</text>
</comment>
<dbReference type="GO" id="GO:0030048">
    <property type="term" value="P:actin filament-based movement"/>
    <property type="evidence" value="ECO:0007669"/>
    <property type="project" value="TreeGrafter"/>
</dbReference>
<dbReference type="FunFam" id="1.10.10.820:FF:000001">
    <property type="entry name" value="Myosin heavy chain"/>
    <property type="match status" value="1"/>
</dbReference>
<dbReference type="InterPro" id="IPR000048">
    <property type="entry name" value="IQ_motif_EF-hand-BS"/>
</dbReference>
<feature type="domain" description="Myosin motor" evidence="8">
    <location>
        <begin position="9"/>
        <end position="698"/>
    </location>
</feature>
<evidence type="ECO:0000256" key="5">
    <source>
        <dbReference type="ARBA" id="ARBA00023175"/>
    </source>
</evidence>
<feature type="region of interest" description="Actin-binding" evidence="7">
    <location>
        <begin position="575"/>
        <end position="597"/>
    </location>
</feature>
<reference evidence="10" key="1">
    <citation type="submission" date="2021-09" db="EMBL/GenBank/DDBJ databases">
        <authorList>
            <consortium name="Pathogen Informatics"/>
        </authorList>
    </citation>
    <scope>NUCLEOTIDE SEQUENCE</scope>
</reference>